<proteinExistence type="predicted"/>
<sequence length="365" mass="43045">MATKMYNSHLSTILYSCNEYYILDTYMALVHISSEVNSKYIIQNYSDSKADLISLIRNRYVKASYKTVFNCLNTLIEKKIISYDNTIGAWTLNDMENMTKSADNAITLQDNAFTGYTKIRSFFFTDEFSNMKAREKRLIVYMAQLSDSKASEFHNGFSMNLLKHNSGWLKVLKTKCRYYAKYTIEKLLNKYSDLFKDTSEDFRQRDYSPDRNKKFKFSFYCPSLDTRKLEEDTIELVKLANIKEYNMIMDKLKFAEVTLSKKLVMHFVRAISNIKEWFIKERVVQLIVNKYRAIQVYHSRENIKSLPAYAAAVVKAVVKEYRQFKSSISLENVKKYEVGEYFMEYIDNNVNEDISYDIEKSLSLF</sequence>
<gene>
    <name evidence="1" type="ORF">FYJ33_08150</name>
</gene>
<dbReference type="EMBL" id="VULX01000010">
    <property type="protein sequence ID" value="MSR91385.1"/>
    <property type="molecule type" value="Genomic_DNA"/>
</dbReference>
<dbReference type="Proteomes" id="UP000460287">
    <property type="component" value="Unassembled WGS sequence"/>
</dbReference>
<comment type="caution">
    <text evidence="1">The sequence shown here is derived from an EMBL/GenBank/DDBJ whole genome shotgun (WGS) entry which is preliminary data.</text>
</comment>
<reference evidence="1 2" key="1">
    <citation type="submission" date="2019-08" db="EMBL/GenBank/DDBJ databases">
        <title>In-depth cultivation of the pig gut microbiome towards novel bacterial diversity and tailored functional studies.</title>
        <authorList>
            <person name="Wylensek D."/>
            <person name="Hitch T.C.A."/>
            <person name="Clavel T."/>
        </authorList>
    </citation>
    <scope>NUCLEOTIDE SEQUENCE [LARGE SCALE GENOMIC DNA]</scope>
    <source>
        <strain evidence="1 2">WCA-383-APC-5B</strain>
    </source>
</reference>
<dbReference type="PROSITE" id="PS51257">
    <property type="entry name" value="PROKAR_LIPOPROTEIN"/>
    <property type="match status" value="1"/>
</dbReference>
<evidence type="ECO:0000313" key="1">
    <source>
        <dbReference type="EMBL" id="MSR91385.1"/>
    </source>
</evidence>
<name>A0A7X2MZC4_9CLOT</name>
<dbReference type="RefSeq" id="WP_154531278.1">
    <property type="nucleotide sequence ID" value="NZ_VULX01000010.1"/>
</dbReference>
<evidence type="ECO:0000313" key="2">
    <source>
        <dbReference type="Proteomes" id="UP000460287"/>
    </source>
</evidence>
<keyword evidence="2" id="KW-1185">Reference proteome</keyword>
<protein>
    <submittedName>
        <fullName evidence="1">Uncharacterized protein</fullName>
    </submittedName>
</protein>
<accession>A0A7X2MZC4</accession>
<dbReference type="AlphaFoldDB" id="A0A7X2MZC4"/>
<organism evidence="1 2">
    <name type="scientific">Inconstantimicrobium porci</name>
    <dbReference type="NCBI Taxonomy" id="2652291"/>
    <lineage>
        <taxon>Bacteria</taxon>
        <taxon>Bacillati</taxon>
        <taxon>Bacillota</taxon>
        <taxon>Clostridia</taxon>
        <taxon>Eubacteriales</taxon>
        <taxon>Clostridiaceae</taxon>
        <taxon>Inconstantimicrobium</taxon>
    </lineage>
</organism>